<sequence>MFDDGLYRVVSHDAGTDVCVFSDAAPDDTKAVWLRIDVPGADSTWARLAPDAATALADLLTWLAHSITTPRSNSDSRHVNGGGGFTGADTSGLTGLPATPPPGYGYALSGVSFLPPPTAEIEPVDPAVLEHALDAIAAAERATHRRRTQAARLYCRQAAHVVQADYPDAYTIIITMADQRGLPAGPTDSTPASDPQKYGDIAHPATTADVTHPCTLATAVPPRRFALHTVLDTAGQPIAKDTAPTLDFERVAHDLDQLLTAAHATGAALPGWAGRRVLRLDHHATW</sequence>
<name>A0A937RHB8_9ACTN</name>
<feature type="compositionally biased region" description="Low complexity" evidence="1">
    <location>
        <begin position="87"/>
        <end position="96"/>
    </location>
</feature>
<organism evidence="2 3">
    <name type="scientific">Frankia nepalensis</name>
    <dbReference type="NCBI Taxonomy" id="1836974"/>
    <lineage>
        <taxon>Bacteria</taxon>
        <taxon>Bacillati</taxon>
        <taxon>Actinomycetota</taxon>
        <taxon>Actinomycetes</taxon>
        <taxon>Frankiales</taxon>
        <taxon>Frankiaceae</taxon>
        <taxon>Frankia</taxon>
    </lineage>
</organism>
<proteinExistence type="predicted"/>
<protein>
    <submittedName>
        <fullName evidence="2">Uncharacterized protein</fullName>
    </submittedName>
</protein>
<dbReference type="EMBL" id="JAEACQ010000298">
    <property type="protein sequence ID" value="MBL7632226.1"/>
    <property type="molecule type" value="Genomic_DNA"/>
</dbReference>
<evidence type="ECO:0000313" key="3">
    <source>
        <dbReference type="Proteomes" id="UP000604475"/>
    </source>
</evidence>
<comment type="caution">
    <text evidence="2">The sequence shown here is derived from an EMBL/GenBank/DDBJ whole genome shotgun (WGS) entry which is preliminary data.</text>
</comment>
<evidence type="ECO:0000313" key="2">
    <source>
        <dbReference type="EMBL" id="MBL7632226.1"/>
    </source>
</evidence>
<reference evidence="2" key="1">
    <citation type="submission" date="2020-12" db="EMBL/GenBank/DDBJ databases">
        <title>Genomic characterization of non-nitrogen-fixing Frankia strains.</title>
        <authorList>
            <person name="Carlos-Shanley C."/>
            <person name="Guerra T."/>
            <person name="Hahn D."/>
        </authorList>
    </citation>
    <scope>NUCLEOTIDE SEQUENCE</scope>
    <source>
        <strain evidence="2">CN6</strain>
    </source>
</reference>
<dbReference type="AlphaFoldDB" id="A0A937RHB8"/>
<keyword evidence="3" id="KW-1185">Reference proteome</keyword>
<gene>
    <name evidence="2" type="ORF">I7412_34755</name>
</gene>
<feature type="region of interest" description="Disordered" evidence="1">
    <location>
        <begin position="69"/>
        <end position="96"/>
    </location>
</feature>
<accession>A0A937RHB8</accession>
<dbReference type="Proteomes" id="UP000604475">
    <property type="component" value="Unassembled WGS sequence"/>
</dbReference>
<evidence type="ECO:0000256" key="1">
    <source>
        <dbReference type="SAM" id="MobiDB-lite"/>
    </source>
</evidence>
<dbReference type="RefSeq" id="WP_203007287.1">
    <property type="nucleotide sequence ID" value="NZ_JADWYU010000154.1"/>
</dbReference>